<dbReference type="EMBL" id="QLZR01000002">
    <property type="protein sequence ID" value="RAZ79492.1"/>
    <property type="molecule type" value="Genomic_DNA"/>
</dbReference>
<protein>
    <submittedName>
        <fullName evidence="9">Peptide ABC transporter substrate-binding protein</fullName>
    </submittedName>
</protein>
<dbReference type="GO" id="GO:1904680">
    <property type="term" value="F:peptide transmembrane transporter activity"/>
    <property type="evidence" value="ECO:0007669"/>
    <property type="project" value="TreeGrafter"/>
</dbReference>
<feature type="compositionally biased region" description="Low complexity" evidence="6">
    <location>
        <begin position="32"/>
        <end position="58"/>
    </location>
</feature>
<feature type="domain" description="Solute-binding protein family 5" evidence="8">
    <location>
        <begin position="109"/>
        <end position="492"/>
    </location>
</feature>
<comment type="similarity">
    <text evidence="2">Belongs to the bacterial solute-binding protein 5 family.</text>
</comment>
<accession>A0A365L279</accession>
<evidence type="ECO:0000259" key="8">
    <source>
        <dbReference type="Pfam" id="PF00496"/>
    </source>
</evidence>
<evidence type="ECO:0000256" key="7">
    <source>
        <dbReference type="SAM" id="SignalP"/>
    </source>
</evidence>
<dbReference type="FunFam" id="3.10.105.10:FF:000001">
    <property type="entry name" value="Oligopeptide ABC transporter, oligopeptide-binding protein"/>
    <property type="match status" value="1"/>
</dbReference>
<evidence type="ECO:0000256" key="5">
    <source>
        <dbReference type="ARBA" id="ARBA00022856"/>
    </source>
</evidence>
<comment type="subcellular location">
    <subcellularLocation>
        <location evidence="1">Cell envelope</location>
    </subcellularLocation>
</comment>
<dbReference type="SUPFAM" id="SSF53850">
    <property type="entry name" value="Periplasmic binding protein-like II"/>
    <property type="match status" value="1"/>
</dbReference>
<feature type="signal peptide" evidence="7">
    <location>
        <begin position="1"/>
        <end position="21"/>
    </location>
</feature>
<dbReference type="RefSeq" id="WP_112223061.1">
    <property type="nucleotide sequence ID" value="NZ_CP196859.1"/>
</dbReference>
<evidence type="ECO:0000256" key="4">
    <source>
        <dbReference type="ARBA" id="ARBA00022729"/>
    </source>
</evidence>
<keyword evidence="10" id="KW-1185">Reference proteome</keyword>
<keyword evidence="5" id="KW-0571">Peptide transport</keyword>
<dbReference type="GO" id="GO:0043190">
    <property type="term" value="C:ATP-binding cassette (ABC) transporter complex"/>
    <property type="evidence" value="ECO:0007669"/>
    <property type="project" value="InterPro"/>
</dbReference>
<evidence type="ECO:0000256" key="6">
    <source>
        <dbReference type="SAM" id="MobiDB-lite"/>
    </source>
</evidence>
<dbReference type="InterPro" id="IPR039424">
    <property type="entry name" value="SBP_5"/>
</dbReference>
<dbReference type="PIRSF" id="PIRSF002741">
    <property type="entry name" value="MppA"/>
    <property type="match status" value="1"/>
</dbReference>
<dbReference type="CDD" id="cd08504">
    <property type="entry name" value="PBP2_OppA"/>
    <property type="match status" value="1"/>
</dbReference>
<proteinExistence type="inferred from homology"/>
<keyword evidence="3" id="KW-0813">Transport</keyword>
<gene>
    <name evidence="9" type="ORF">DP120_07730</name>
</gene>
<dbReference type="InterPro" id="IPR000914">
    <property type="entry name" value="SBP_5_dom"/>
</dbReference>
<dbReference type="Pfam" id="PF00496">
    <property type="entry name" value="SBP_bac_5"/>
    <property type="match status" value="1"/>
</dbReference>
<dbReference type="PANTHER" id="PTHR30290">
    <property type="entry name" value="PERIPLASMIC BINDING COMPONENT OF ABC TRANSPORTER"/>
    <property type="match status" value="1"/>
</dbReference>
<dbReference type="GO" id="GO:0015833">
    <property type="term" value="P:peptide transport"/>
    <property type="evidence" value="ECO:0007669"/>
    <property type="project" value="UniProtKB-KW"/>
</dbReference>
<keyword evidence="4 7" id="KW-0732">Signal</keyword>
<sequence>MKNSKLFWLLGLVLVLSIFLAACGGGEETDGGTETPDSSETDTSNTDDGGDDAASTEGGEPDAEQVLNLVEGAEIPSMDSAIAEDSVAFNILNNVNEGLFRLNEENVAEPALAEGEPEVSEDGLTYTFKLRDANWSDGTPITAQDFEFAWKRALDPEVGSPYGPYMMAGTIKGATEVSEGGDPSELGVVAEDEKTLVVTLERPTPYFMSLMAFGTFYPQNEAFVTDKGDDYASNSDNLLYNGPFMLTNWDGTGLTWTMEKNPEYWDAETVQLETINVDVVKETSTALNLYQSGEKDRAGLSGEFAMQYADDPEVVKELEPTLFYLKFNQERNGEETPLANVNIRKAISMAFNKQDLVDVVLANGSLPANYLVPTEFTFSEDGEDFREINGDLTGFDAAQAQEFWATGLEEIGETEVTLELLGGDSELAGKMDAYLKEQLETNLEGLTVNLKAVPFNVRLELDEAQDYDIQNAGWGPDYQDPMTFVDLFVTGASHNLMSYSNEEFDSLVEQAKGELAQDPAARWEAMAEAERILIEEDAAIAPIYQRATMALQKPYVQNIISHPFGGDYSYKWAYISGKE</sequence>
<dbReference type="AlphaFoldDB" id="A0A365L279"/>
<evidence type="ECO:0000256" key="1">
    <source>
        <dbReference type="ARBA" id="ARBA00004196"/>
    </source>
</evidence>
<dbReference type="Gene3D" id="3.10.105.10">
    <property type="entry name" value="Dipeptide-binding Protein, Domain 3"/>
    <property type="match status" value="1"/>
</dbReference>
<dbReference type="PROSITE" id="PS51257">
    <property type="entry name" value="PROKAR_LIPOPROTEIN"/>
    <property type="match status" value="1"/>
</dbReference>
<feature type="chain" id="PRO_5016569333" evidence="7">
    <location>
        <begin position="22"/>
        <end position="579"/>
    </location>
</feature>
<dbReference type="Proteomes" id="UP000251002">
    <property type="component" value="Unassembled WGS sequence"/>
</dbReference>
<dbReference type="Gene3D" id="3.90.76.10">
    <property type="entry name" value="Dipeptide-binding Protein, Domain 1"/>
    <property type="match status" value="1"/>
</dbReference>
<dbReference type="GO" id="GO:0030288">
    <property type="term" value="C:outer membrane-bounded periplasmic space"/>
    <property type="evidence" value="ECO:0007669"/>
    <property type="project" value="UniProtKB-ARBA"/>
</dbReference>
<dbReference type="PANTHER" id="PTHR30290:SF10">
    <property type="entry name" value="PERIPLASMIC OLIGOPEPTIDE-BINDING PROTEIN-RELATED"/>
    <property type="match status" value="1"/>
</dbReference>
<name>A0A365L279_9BACL</name>
<comment type="caution">
    <text evidence="9">The sequence shown here is derived from an EMBL/GenBank/DDBJ whole genome shotgun (WGS) entry which is preliminary data.</text>
</comment>
<feature type="region of interest" description="Disordered" evidence="6">
    <location>
        <begin position="27"/>
        <end position="62"/>
    </location>
</feature>
<dbReference type="Gene3D" id="3.40.190.10">
    <property type="entry name" value="Periplasmic binding protein-like II"/>
    <property type="match status" value="1"/>
</dbReference>
<dbReference type="InterPro" id="IPR030678">
    <property type="entry name" value="Peptide/Ni-bd"/>
</dbReference>
<evidence type="ECO:0000313" key="9">
    <source>
        <dbReference type="EMBL" id="RAZ79492.1"/>
    </source>
</evidence>
<dbReference type="FunFam" id="3.90.76.10:FF:000001">
    <property type="entry name" value="Oligopeptide ABC transporter substrate-binding protein"/>
    <property type="match status" value="1"/>
</dbReference>
<keyword evidence="5" id="KW-0653">Protein transport</keyword>
<evidence type="ECO:0000256" key="3">
    <source>
        <dbReference type="ARBA" id="ARBA00022448"/>
    </source>
</evidence>
<evidence type="ECO:0000256" key="2">
    <source>
        <dbReference type="ARBA" id="ARBA00005695"/>
    </source>
</evidence>
<reference evidence="9 10" key="1">
    <citation type="submission" date="2018-06" db="EMBL/GenBank/DDBJ databases">
        <title>The draft genome sequences of strains SCU63 and S1.</title>
        <authorList>
            <person name="Gan L."/>
        </authorList>
    </citation>
    <scope>NUCLEOTIDE SEQUENCE [LARGE SCALE GENOMIC DNA]</scope>
    <source>
        <strain evidence="9 10">SCU63</strain>
    </source>
</reference>
<organism evidence="9 10">
    <name type="scientific">Planococcus halotolerans</name>
    <dbReference type="NCBI Taxonomy" id="2233542"/>
    <lineage>
        <taxon>Bacteria</taxon>
        <taxon>Bacillati</taxon>
        <taxon>Bacillota</taxon>
        <taxon>Bacilli</taxon>
        <taxon>Bacillales</taxon>
        <taxon>Caryophanaceae</taxon>
        <taxon>Planococcus</taxon>
    </lineage>
</organism>
<evidence type="ECO:0000313" key="10">
    <source>
        <dbReference type="Proteomes" id="UP000251002"/>
    </source>
</evidence>